<organism evidence="1 2">
    <name type="scientific">Cohnella abietis</name>
    <dbReference type="NCBI Taxonomy" id="2507935"/>
    <lineage>
        <taxon>Bacteria</taxon>
        <taxon>Bacillati</taxon>
        <taxon>Bacillota</taxon>
        <taxon>Bacilli</taxon>
        <taxon>Bacillales</taxon>
        <taxon>Paenibacillaceae</taxon>
        <taxon>Cohnella</taxon>
    </lineage>
</organism>
<name>A0A3T1CY88_9BACL</name>
<sequence>MRKNGSIASFGDVAKGLSNTNANINVNASVNINGTFIDQIVDKQESSVLMGLYIKNDIAKVLNALAKKAGRGGKSKVANEALKKIFIEAGLM</sequence>
<dbReference type="OrthoDB" id="2944015at2"/>
<keyword evidence="2" id="KW-1185">Reference proteome</keyword>
<dbReference type="RefSeq" id="WP_130604672.1">
    <property type="nucleotide sequence ID" value="NZ_AP019400.1"/>
</dbReference>
<dbReference type="Proteomes" id="UP000289856">
    <property type="component" value="Chromosome"/>
</dbReference>
<evidence type="ECO:0000313" key="1">
    <source>
        <dbReference type="EMBL" id="BBI30739.1"/>
    </source>
</evidence>
<dbReference type="KEGG" id="cohn:KCTCHS21_01380"/>
<dbReference type="EMBL" id="AP019400">
    <property type="protein sequence ID" value="BBI30739.1"/>
    <property type="molecule type" value="Genomic_DNA"/>
</dbReference>
<gene>
    <name evidence="1" type="ORF">KCTCHS21_01380</name>
</gene>
<protein>
    <submittedName>
        <fullName evidence="1">Uncharacterized protein</fullName>
    </submittedName>
</protein>
<evidence type="ECO:0000313" key="2">
    <source>
        <dbReference type="Proteomes" id="UP000289856"/>
    </source>
</evidence>
<reference evidence="1 2" key="1">
    <citation type="submission" date="2019-01" db="EMBL/GenBank/DDBJ databases">
        <title>Complete genome sequence of Cohnella hallensis HS21 isolated from Korean fir (Abies koreana) rhizospheric soil.</title>
        <authorList>
            <person name="Jiang L."/>
            <person name="Kang S.W."/>
            <person name="Kim S."/>
            <person name="Jung J."/>
            <person name="Kim C.Y."/>
            <person name="Kim D.H."/>
            <person name="Kim S.W."/>
            <person name="Lee J."/>
        </authorList>
    </citation>
    <scope>NUCLEOTIDE SEQUENCE [LARGE SCALE GENOMIC DNA]</scope>
    <source>
        <strain evidence="1 2">HS21</strain>
    </source>
</reference>
<accession>A0A3T1CY88</accession>
<proteinExistence type="predicted"/>
<dbReference type="AlphaFoldDB" id="A0A3T1CY88"/>